<dbReference type="InterPro" id="IPR011738">
    <property type="entry name" value="Phage_CHP"/>
</dbReference>
<reference evidence="1" key="1">
    <citation type="submission" date="2020-04" db="EMBL/GenBank/DDBJ databases">
        <authorList>
            <person name="Chiriac C."/>
            <person name="Salcher M."/>
            <person name="Ghai R."/>
            <person name="Kavagutti S V."/>
        </authorList>
    </citation>
    <scope>NUCLEOTIDE SEQUENCE</scope>
</reference>
<organism evidence="1">
    <name type="scientific">uncultured Caudovirales phage</name>
    <dbReference type="NCBI Taxonomy" id="2100421"/>
    <lineage>
        <taxon>Viruses</taxon>
        <taxon>Duplodnaviria</taxon>
        <taxon>Heunggongvirae</taxon>
        <taxon>Uroviricota</taxon>
        <taxon>Caudoviricetes</taxon>
        <taxon>Peduoviridae</taxon>
        <taxon>Maltschvirus</taxon>
        <taxon>Maltschvirus maltsch</taxon>
    </lineage>
</organism>
<sequence>MPSKILTGPDDEPLSLKKAKAHLRVDISEDDELISDLIVTARQQAETICRRAFVSQQWKVVLDRFPMPNMNIGSATWYGPQWGVSPGPLTVLSPDGKTGYEIYLPLPPLQSVDVLEYIDTTGILRTLTKDVDFIVDDVAEPARLMPAFGKTWPGVQNVINAVRITFTCGYGTPDLVPQAVKQWMLHKIAAMYENREADVLVQRGSVQSMPFVDGLLDPYRCIKF</sequence>
<protein>
    <recommendedName>
        <fullName evidence="2">Gp6 domain containing protein</fullName>
    </recommendedName>
</protein>
<dbReference type="Gene3D" id="1.10.3230.30">
    <property type="entry name" value="Phage gp6-like head-tail connector protein"/>
    <property type="match status" value="1"/>
</dbReference>
<dbReference type="InterPro" id="IPR021146">
    <property type="entry name" value="Phage_gp6-like_head-tail"/>
</dbReference>
<evidence type="ECO:0000313" key="1">
    <source>
        <dbReference type="EMBL" id="CAB4121366.1"/>
    </source>
</evidence>
<dbReference type="NCBIfam" id="TIGR01560">
    <property type="entry name" value="put_DNA_pack"/>
    <property type="match status" value="1"/>
</dbReference>
<dbReference type="CDD" id="cd08054">
    <property type="entry name" value="gp6"/>
    <property type="match status" value="2"/>
</dbReference>
<dbReference type="NCBIfam" id="TIGR02215">
    <property type="entry name" value="phage_chp_gp8"/>
    <property type="match status" value="1"/>
</dbReference>
<dbReference type="InterPro" id="IPR006450">
    <property type="entry name" value="Phage_HK97_gp6-like"/>
</dbReference>
<name>A0A6J5KJQ8_9CAUD</name>
<dbReference type="EMBL" id="LR796145">
    <property type="protein sequence ID" value="CAB4121366.1"/>
    <property type="molecule type" value="Genomic_DNA"/>
</dbReference>
<gene>
    <name evidence="1" type="ORF">UFOVP13_45</name>
</gene>
<evidence type="ECO:0008006" key="2">
    <source>
        <dbReference type="Google" id="ProtNLM"/>
    </source>
</evidence>
<proteinExistence type="predicted"/>
<dbReference type="Pfam" id="PF05135">
    <property type="entry name" value="Phage_connect_1"/>
    <property type="match status" value="1"/>
</dbReference>
<accession>A0A6J5KJQ8</accession>